<comment type="caution">
    <text evidence="1">The sequence shown here is derived from an EMBL/GenBank/DDBJ whole genome shotgun (WGS) entry which is preliminary data.</text>
</comment>
<evidence type="ECO:0000313" key="1">
    <source>
        <dbReference type="EMBL" id="MRY84995.1"/>
    </source>
</evidence>
<dbReference type="AlphaFoldDB" id="A0A395Z082"/>
<organism evidence="1 3">
    <name type="scientific">Parabacteroides distasonis</name>
    <dbReference type="NCBI Taxonomy" id="823"/>
    <lineage>
        <taxon>Bacteria</taxon>
        <taxon>Pseudomonadati</taxon>
        <taxon>Bacteroidota</taxon>
        <taxon>Bacteroidia</taxon>
        <taxon>Bacteroidales</taxon>
        <taxon>Tannerellaceae</taxon>
        <taxon>Parabacteroides</taxon>
    </lineage>
</organism>
<sequence>MKVMTELKYDPRNYRIHTDKNKRLIKKSLEDCGTGRSILLDKNDVIIAGNGVYEQALELGLKVRVVESDGNELIAIRRTDLSTEDEKRKLLALADNHTSDTSMFDFAAVVEDFSIDELGDWELELPFDDMPTDVDRFFEGADKVENKRKTMVCPHCGKEIEL</sequence>
<name>A0A395Z082_PARDI</name>
<accession>A0A395Z082</accession>
<evidence type="ECO:0000313" key="2">
    <source>
        <dbReference type="EMBL" id="MRZ06837.1"/>
    </source>
</evidence>
<evidence type="ECO:0000313" key="3">
    <source>
        <dbReference type="Proteomes" id="UP000450599"/>
    </source>
</evidence>
<dbReference type="EMBL" id="WKMX01000010">
    <property type="protein sequence ID" value="MRZ06837.1"/>
    <property type="molecule type" value="Genomic_DNA"/>
</dbReference>
<proteinExistence type="predicted"/>
<protein>
    <submittedName>
        <fullName evidence="1">Uncharacterized protein</fullName>
    </submittedName>
</protein>
<evidence type="ECO:0000313" key="4">
    <source>
        <dbReference type="Proteomes" id="UP000471216"/>
    </source>
</evidence>
<dbReference type="EMBL" id="WKMW01000011">
    <property type="protein sequence ID" value="MRY84995.1"/>
    <property type="molecule type" value="Genomic_DNA"/>
</dbReference>
<dbReference type="Proteomes" id="UP000450599">
    <property type="component" value="Unassembled WGS sequence"/>
</dbReference>
<dbReference type="Proteomes" id="UP000471216">
    <property type="component" value="Unassembled WGS sequence"/>
</dbReference>
<reference evidence="3 4" key="1">
    <citation type="journal article" date="2019" name="Nat. Med.">
        <title>A library of human gut bacterial isolates paired with longitudinal multiomics data enables mechanistic microbiome research.</title>
        <authorList>
            <person name="Poyet M."/>
            <person name="Groussin M."/>
            <person name="Gibbons S.M."/>
            <person name="Avila-Pacheco J."/>
            <person name="Jiang X."/>
            <person name="Kearney S.M."/>
            <person name="Perrotta A.R."/>
            <person name="Berdy B."/>
            <person name="Zhao S."/>
            <person name="Lieberman T.D."/>
            <person name="Swanson P.K."/>
            <person name="Smith M."/>
            <person name="Roesemann S."/>
            <person name="Alexander J.E."/>
            <person name="Rich S.A."/>
            <person name="Livny J."/>
            <person name="Vlamakis H."/>
            <person name="Clish C."/>
            <person name="Bullock K."/>
            <person name="Deik A."/>
            <person name="Scott J."/>
            <person name="Pierce K.A."/>
            <person name="Xavier R.J."/>
            <person name="Alm E.J."/>
        </authorList>
    </citation>
    <scope>NUCLEOTIDE SEQUENCE [LARGE SCALE GENOMIC DNA]</scope>
    <source>
        <strain evidence="2 4">BIOML-A10</strain>
        <strain evidence="1 3">BIOML-A11</strain>
    </source>
</reference>
<gene>
    <name evidence="2" type="ORF">GKD54_11490</name>
    <name evidence="1" type="ORF">GKD58_12145</name>
</gene>